<organism evidence="2 3">
    <name type="scientific">Anaeromassilibacillus senegalensis</name>
    <dbReference type="NCBI Taxonomy" id="1673717"/>
    <lineage>
        <taxon>Bacteria</taxon>
        <taxon>Bacillati</taxon>
        <taxon>Bacillota</taxon>
        <taxon>Clostridia</taxon>
        <taxon>Eubacteriales</taxon>
        <taxon>Acutalibacteraceae</taxon>
        <taxon>Anaeromassilibacillus</taxon>
    </lineage>
</organism>
<dbReference type="EMBL" id="JAKNHQ010000002">
    <property type="protein sequence ID" value="MCG4609860.1"/>
    <property type="molecule type" value="Genomic_DNA"/>
</dbReference>
<dbReference type="Proteomes" id="UP001298681">
    <property type="component" value="Unassembled WGS sequence"/>
</dbReference>
<dbReference type="Pfam" id="PF21805">
    <property type="entry name" value="Imm5_like"/>
    <property type="match status" value="1"/>
</dbReference>
<proteinExistence type="predicted"/>
<dbReference type="InterPro" id="IPR048667">
    <property type="entry name" value="Imm5-like"/>
</dbReference>
<comment type="caution">
    <text evidence="2">The sequence shown here is derived from an EMBL/GenBank/DDBJ whole genome shotgun (WGS) entry which is preliminary data.</text>
</comment>
<protein>
    <recommendedName>
        <fullName evidence="1">Imm-5-like domain-containing protein</fullName>
    </recommendedName>
</protein>
<dbReference type="RefSeq" id="WP_191405176.1">
    <property type="nucleotide sequence ID" value="NZ_JAKNHQ010000002.1"/>
</dbReference>
<feature type="domain" description="Imm-5-like" evidence="1">
    <location>
        <begin position="32"/>
        <end position="157"/>
    </location>
</feature>
<name>A0ABS9MGE4_9FIRM</name>
<sequence length="180" mass="21099">MNWIDEVHMRLKRKNKILFAKDSEYLQDLASLFQEQEHRVMALWAFEFAAETVANLEEKYPDERRPREALEAVQAWAAGKIKMRPAQQKILSCHTFAKEIACKEDIAMCHAVGQACAVVHTAGHAIGYPIYDLTSIIYRYGIEDASKIVEERKQTYINRLLYWKEHLDTYKGEWAEFMRK</sequence>
<evidence type="ECO:0000313" key="2">
    <source>
        <dbReference type="EMBL" id="MCG4609860.1"/>
    </source>
</evidence>
<evidence type="ECO:0000259" key="1">
    <source>
        <dbReference type="Pfam" id="PF21805"/>
    </source>
</evidence>
<keyword evidence="3" id="KW-1185">Reference proteome</keyword>
<evidence type="ECO:0000313" key="3">
    <source>
        <dbReference type="Proteomes" id="UP001298681"/>
    </source>
</evidence>
<gene>
    <name evidence="2" type="ORF">L0P57_02735</name>
</gene>
<reference evidence="2 3" key="1">
    <citation type="submission" date="2022-01" db="EMBL/GenBank/DDBJ databases">
        <title>Collection of gut derived symbiotic bacterial strains cultured from healthy donors.</title>
        <authorList>
            <person name="Lin H."/>
            <person name="Kohout C."/>
            <person name="Waligurski E."/>
            <person name="Pamer E.G."/>
        </authorList>
    </citation>
    <scope>NUCLEOTIDE SEQUENCE [LARGE SCALE GENOMIC DNA]</scope>
    <source>
        <strain evidence="2 3">DFI.7.58</strain>
    </source>
</reference>
<accession>A0ABS9MGE4</accession>